<accession>A0A8G2FHX5</accession>
<reference evidence="1 2" key="1">
    <citation type="submission" date="2017-01" db="EMBL/GenBank/DDBJ databases">
        <authorList>
            <person name="Varghese N."/>
            <person name="Submissions S."/>
        </authorList>
    </citation>
    <scope>NUCLEOTIDE SEQUENCE [LARGE SCALE GENOMIC DNA]</scope>
    <source>
        <strain evidence="1 2">ATCC 35905</strain>
    </source>
</reference>
<dbReference type="InterPro" id="IPR029063">
    <property type="entry name" value="SAM-dependent_MTases_sf"/>
</dbReference>
<comment type="caution">
    <text evidence="1">The sequence shown here is derived from an EMBL/GenBank/DDBJ whole genome shotgun (WGS) entry which is preliminary data.</text>
</comment>
<dbReference type="RefSeq" id="WP_139334221.1">
    <property type="nucleotide sequence ID" value="NZ_FTNE01000053.1"/>
</dbReference>
<dbReference type="EMBL" id="FTNE01000053">
    <property type="protein sequence ID" value="SIR55524.1"/>
    <property type="molecule type" value="Genomic_DNA"/>
</dbReference>
<gene>
    <name evidence="1" type="ORF">SAMN05421828_15311</name>
</gene>
<proteinExistence type="predicted"/>
<evidence type="ECO:0000313" key="1">
    <source>
        <dbReference type="EMBL" id="SIR55524.1"/>
    </source>
</evidence>
<keyword evidence="2" id="KW-1185">Reference proteome</keyword>
<dbReference type="AlphaFoldDB" id="A0A8G2FHX5"/>
<sequence>MKLKNQVVQEVSGQDQVILETTSRRAIHNSGYNRKDRDFYATPTWVTEALLRHIKFRGPIWEPCCGTGAMSTVLTKHGHEVVSTDIVDRGFGTAGIDFMNCKAVPSGCRTIITNPPYGDTGSHTGQEKSSLAMLDFVRHALALSETTDGQLALLVRLQWIAGKRAADLMSTARFCAVVALTKRIQWFDNGDKTNAAQHHHAWVVFDQSYPKGKPPSLLFAGVDDENVLKTDGQYLLPLKTLHG</sequence>
<organism evidence="1 2">
    <name type="scientific">Acidiphilium rubrum</name>
    <dbReference type="NCBI Taxonomy" id="526"/>
    <lineage>
        <taxon>Bacteria</taxon>
        <taxon>Pseudomonadati</taxon>
        <taxon>Pseudomonadota</taxon>
        <taxon>Alphaproteobacteria</taxon>
        <taxon>Acetobacterales</taxon>
        <taxon>Acidocellaceae</taxon>
        <taxon>Acidiphilium</taxon>
    </lineage>
</organism>
<dbReference type="GO" id="GO:0008168">
    <property type="term" value="F:methyltransferase activity"/>
    <property type="evidence" value="ECO:0007669"/>
    <property type="project" value="InterPro"/>
</dbReference>
<dbReference type="PROSITE" id="PS00092">
    <property type="entry name" value="N6_MTASE"/>
    <property type="match status" value="1"/>
</dbReference>
<dbReference type="OrthoDB" id="1079385at2"/>
<name>A0A8G2FHX5_ACIRU</name>
<evidence type="ECO:0008006" key="3">
    <source>
        <dbReference type="Google" id="ProtNLM"/>
    </source>
</evidence>
<dbReference type="GO" id="GO:0003676">
    <property type="term" value="F:nucleic acid binding"/>
    <property type="evidence" value="ECO:0007669"/>
    <property type="project" value="InterPro"/>
</dbReference>
<evidence type="ECO:0000313" key="2">
    <source>
        <dbReference type="Proteomes" id="UP000186308"/>
    </source>
</evidence>
<protein>
    <recommendedName>
        <fullName evidence="3">Methyltransferase domain-containing protein</fullName>
    </recommendedName>
</protein>
<dbReference type="SUPFAM" id="SSF53335">
    <property type="entry name" value="S-adenosyl-L-methionine-dependent methyltransferases"/>
    <property type="match status" value="1"/>
</dbReference>
<dbReference type="Proteomes" id="UP000186308">
    <property type="component" value="Unassembled WGS sequence"/>
</dbReference>
<dbReference type="GO" id="GO:0032259">
    <property type="term" value="P:methylation"/>
    <property type="evidence" value="ECO:0007669"/>
    <property type="project" value="InterPro"/>
</dbReference>
<dbReference type="Gene3D" id="3.40.50.150">
    <property type="entry name" value="Vaccinia Virus protein VP39"/>
    <property type="match status" value="1"/>
</dbReference>
<dbReference type="InterPro" id="IPR002052">
    <property type="entry name" value="DNA_methylase_N6_adenine_CS"/>
</dbReference>